<evidence type="ECO:0000256" key="1">
    <source>
        <dbReference type="ARBA" id="ARBA00000085"/>
    </source>
</evidence>
<keyword evidence="9" id="KW-0812">Transmembrane</keyword>
<keyword evidence="6 11" id="KW-0418">Kinase</keyword>
<keyword evidence="12" id="KW-1185">Reference proteome</keyword>
<reference evidence="11 12" key="1">
    <citation type="journal article" date="2013" name="Genome Announc.">
        <title>Draft Genome Sequence of the Hydrogen- and Ethanol-Producing Bacterium Clostridium intestinale Strain URNW.</title>
        <authorList>
            <person name="Lal S."/>
            <person name="Ramachandran U."/>
            <person name="Zhang X."/>
            <person name="Sparling R."/>
            <person name="Levin D.B."/>
        </authorList>
    </citation>
    <scope>NUCLEOTIDE SEQUENCE [LARGE SCALE GENOMIC DNA]</scope>
    <source>
        <strain evidence="11 12">URNW</strain>
    </source>
</reference>
<dbReference type="PATRIC" id="fig|1294142.3.peg.3675"/>
<dbReference type="FunFam" id="1.10.287.130:FF:000001">
    <property type="entry name" value="Two-component sensor histidine kinase"/>
    <property type="match status" value="1"/>
</dbReference>
<dbReference type="PANTHER" id="PTHR45453">
    <property type="entry name" value="PHOSPHATE REGULON SENSOR PROTEIN PHOR"/>
    <property type="match status" value="1"/>
</dbReference>
<dbReference type="OrthoDB" id="9813151at2"/>
<evidence type="ECO:0000256" key="6">
    <source>
        <dbReference type="ARBA" id="ARBA00022777"/>
    </source>
</evidence>
<evidence type="ECO:0000256" key="2">
    <source>
        <dbReference type="ARBA" id="ARBA00004370"/>
    </source>
</evidence>
<sequence length="296" mass="33083">MRHLSKRFIFFNMLIISCVMIIYAILVVFSEHSRISTNRMILAVAISIILVFIGSWLLSKIALAPIKAAWQKQLDFTADASHELRTPLSTIQTNLDVVLRNPTATIESQSKWLKNIEIENKRMSALVSDLLLLSRADTNEDIINMEKLNLSTLVSKIVAAYDVVIKEKDLTLVSDIRNGISIQGDKDRIKQLLVILIDNAVKYNTANGKINIILSKNERNAVIEISDTGIGIGQEEVTRVFDRFYRGKQSRINNPDGSGLGLSIAKLITEEHGGRISAESRLEKGAIFRISIPMPI</sequence>
<dbReference type="InterPro" id="IPR005467">
    <property type="entry name" value="His_kinase_dom"/>
</dbReference>
<evidence type="ECO:0000259" key="10">
    <source>
        <dbReference type="PROSITE" id="PS50109"/>
    </source>
</evidence>
<keyword evidence="9" id="KW-1133">Transmembrane helix</keyword>
<dbReference type="InterPro" id="IPR036097">
    <property type="entry name" value="HisK_dim/P_sf"/>
</dbReference>
<keyword evidence="4" id="KW-0597">Phosphoprotein</keyword>
<keyword evidence="8 9" id="KW-0472">Membrane</keyword>
<keyword evidence="5" id="KW-0808">Transferase</keyword>
<comment type="catalytic activity">
    <reaction evidence="1">
        <text>ATP + protein L-histidine = ADP + protein N-phospho-L-histidine.</text>
        <dbReference type="EC" id="2.7.13.3"/>
    </reaction>
</comment>
<feature type="transmembrane region" description="Helical" evidence="9">
    <location>
        <begin position="41"/>
        <end position="63"/>
    </location>
</feature>
<dbReference type="eggNOG" id="COG5002">
    <property type="taxonomic scope" value="Bacteria"/>
</dbReference>
<dbReference type="PANTHER" id="PTHR45453:SF1">
    <property type="entry name" value="PHOSPHATE REGULON SENSOR PROTEIN PHOR"/>
    <property type="match status" value="1"/>
</dbReference>
<dbReference type="STRING" id="1294142.CINTURNW_3522"/>
<dbReference type="SMART" id="SM00388">
    <property type="entry name" value="HisKA"/>
    <property type="match status" value="1"/>
</dbReference>
<dbReference type="InterPro" id="IPR003661">
    <property type="entry name" value="HisK_dim/P_dom"/>
</dbReference>
<dbReference type="InterPro" id="IPR004358">
    <property type="entry name" value="Sig_transdc_His_kin-like_C"/>
</dbReference>
<dbReference type="PRINTS" id="PR00344">
    <property type="entry name" value="BCTRLSENSOR"/>
</dbReference>
<evidence type="ECO:0000313" key="12">
    <source>
        <dbReference type="Proteomes" id="UP000016721"/>
    </source>
</evidence>
<dbReference type="Proteomes" id="UP000016721">
    <property type="component" value="Unassembled WGS sequence"/>
</dbReference>
<dbReference type="GO" id="GO:0000155">
    <property type="term" value="F:phosphorelay sensor kinase activity"/>
    <property type="evidence" value="ECO:0007669"/>
    <property type="project" value="InterPro"/>
</dbReference>
<evidence type="ECO:0000256" key="9">
    <source>
        <dbReference type="SAM" id="Phobius"/>
    </source>
</evidence>
<dbReference type="AlphaFoldDB" id="U2NJZ4"/>
<dbReference type="InterPro" id="IPR036890">
    <property type="entry name" value="HATPase_C_sf"/>
</dbReference>
<accession>U2NJZ4</accession>
<evidence type="ECO:0000256" key="3">
    <source>
        <dbReference type="ARBA" id="ARBA00012438"/>
    </source>
</evidence>
<evidence type="ECO:0000256" key="4">
    <source>
        <dbReference type="ARBA" id="ARBA00022553"/>
    </source>
</evidence>
<dbReference type="PROSITE" id="PS51257">
    <property type="entry name" value="PROKAR_LIPOPROTEIN"/>
    <property type="match status" value="1"/>
</dbReference>
<dbReference type="InterPro" id="IPR050351">
    <property type="entry name" value="BphY/WalK/GraS-like"/>
</dbReference>
<keyword evidence="7" id="KW-0902">Two-component regulatory system</keyword>
<dbReference type="Pfam" id="PF02518">
    <property type="entry name" value="HATPase_c"/>
    <property type="match status" value="1"/>
</dbReference>
<comment type="subcellular location">
    <subcellularLocation>
        <location evidence="2">Membrane</location>
    </subcellularLocation>
</comment>
<dbReference type="Gene3D" id="1.10.287.130">
    <property type="match status" value="1"/>
</dbReference>
<dbReference type="GO" id="GO:0016036">
    <property type="term" value="P:cellular response to phosphate starvation"/>
    <property type="evidence" value="ECO:0007669"/>
    <property type="project" value="TreeGrafter"/>
</dbReference>
<dbReference type="EC" id="2.7.13.3" evidence="3"/>
<evidence type="ECO:0000256" key="8">
    <source>
        <dbReference type="ARBA" id="ARBA00023136"/>
    </source>
</evidence>
<dbReference type="RefSeq" id="WP_021803469.1">
    <property type="nucleotide sequence ID" value="NZ_KI273145.1"/>
</dbReference>
<dbReference type="SMART" id="SM00387">
    <property type="entry name" value="HATPase_c"/>
    <property type="match status" value="1"/>
</dbReference>
<dbReference type="GO" id="GO:0004721">
    <property type="term" value="F:phosphoprotein phosphatase activity"/>
    <property type="evidence" value="ECO:0007669"/>
    <property type="project" value="TreeGrafter"/>
</dbReference>
<gene>
    <name evidence="11" type="ORF">CINTURNW_3522</name>
</gene>
<dbReference type="Pfam" id="PF00512">
    <property type="entry name" value="HisKA"/>
    <property type="match status" value="1"/>
</dbReference>
<dbReference type="SUPFAM" id="SSF55874">
    <property type="entry name" value="ATPase domain of HSP90 chaperone/DNA topoisomerase II/histidine kinase"/>
    <property type="match status" value="1"/>
</dbReference>
<protein>
    <recommendedName>
        <fullName evidence="3">histidine kinase</fullName>
        <ecNumber evidence="3">2.7.13.3</ecNumber>
    </recommendedName>
</protein>
<dbReference type="SUPFAM" id="SSF47384">
    <property type="entry name" value="Homodimeric domain of signal transducing histidine kinase"/>
    <property type="match status" value="1"/>
</dbReference>
<feature type="transmembrane region" description="Helical" evidence="9">
    <location>
        <begin position="9"/>
        <end position="29"/>
    </location>
</feature>
<dbReference type="EMBL" id="APJA01000022">
    <property type="protein sequence ID" value="ERK29171.1"/>
    <property type="molecule type" value="Genomic_DNA"/>
</dbReference>
<name>U2NJZ4_9CLOT</name>
<proteinExistence type="predicted"/>
<dbReference type="FunFam" id="3.30.565.10:FF:000006">
    <property type="entry name" value="Sensor histidine kinase WalK"/>
    <property type="match status" value="1"/>
</dbReference>
<dbReference type="InterPro" id="IPR003594">
    <property type="entry name" value="HATPase_dom"/>
</dbReference>
<dbReference type="CDD" id="cd00082">
    <property type="entry name" value="HisKA"/>
    <property type="match status" value="1"/>
</dbReference>
<comment type="caution">
    <text evidence="11">The sequence shown here is derived from an EMBL/GenBank/DDBJ whole genome shotgun (WGS) entry which is preliminary data.</text>
</comment>
<evidence type="ECO:0000313" key="11">
    <source>
        <dbReference type="EMBL" id="ERK29171.1"/>
    </source>
</evidence>
<dbReference type="Gene3D" id="3.30.565.10">
    <property type="entry name" value="Histidine kinase-like ATPase, C-terminal domain"/>
    <property type="match status" value="1"/>
</dbReference>
<evidence type="ECO:0000256" key="7">
    <source>
        <dbReference type="ARBA" id="ARBA00023012"/>
    </source>
</evidence>
<organism evidence="11 12">
    <name type="scientific">Clostridium intestinale URNW</name>
    <dbReference type="NCBI Taxonomy" id="1294142"/>
    <lineage>
        <taxon>Bacteria</taxon>
        <taxon>Bacillati</taxon>
        <taxon>Bacillota</taxon>
        <taxon>Clostridia</taxon>
        <taxon>Eubacteriales</taxon>
        <taxon>Clostridiaceae</taxon>
        <taxon>Clostridium</taxon>
    </lineage>
</organism>
<dbReference type="GO" id="GO:0005886">
    <property type="term" value="C:plasma membrane"/>
    <property type="evidence" value="ECO:0007669"/>
    <property type="project" value="TreeGrafter"/>
</dbReference>
<evidence type="ECO:0000256" key="5">
    <source>
        <dbReference type="ARBA" id="ARBA00022679"/>
    </source>
</evidence>
<feature type="domain" description="Histidine kinase" evidence="10">
    <location>
        <begin position="79"/>
        <end position="296"/>
    </location>
</feature>
<dbReference type="HOGENOM" id="CLU_000445_89_3_9"/>
<dbReference type="PROSITE" id="PS50109">
    <property type="entry name" value="HIS_KIN"/>
    <property type="match status" value="1"/>
</dbReference>
<dbReference type="CDD" id="cd00075">
    <property type="entry name" value="HATPase"/>
    <property type="match status" value="1"/>
</dbReference>